<gene>
    <name evidence="9" type="ORF">NLJ89_g5763</name>
</gene>
<proteinExistence type="inferred from homology"/>
<keyword evidence="7" id="KW-0503">Monooxygenase</keyword>
<keyword evidence="4 8" id="KW-0479">Metal-binding</keyword>
<dbReference type="Pfam" id="PF00067">
    <property type="entry name" value="p450"/>
    <property type="match status" value="1"/>
</dbReference>
<evidence type="ECO:0000256" key="1">
    <source>
        <dbReference type="ARBA" id="ARBA00001971"/>
    </source>
</evidence>
<evidence type="ECO:0000256" key="5">
    <source>
        <dbReference type="ARBA" id="ARBA00023002"/>
    </source>
</evidence>
<evidence type="ECO:0000256" key="8">
    <source>
        <dbReference type="PIRSR" id="PIRSR602401-1"/>
    </source>
</evidence>
<keyword evidence="6 8" id="KW-0408">Iron</keyword>
<dbReference type="PRINTS" id="PR00463">
    <property type="entry name" value="EP450I"/>
</dbReference>
<dbReference type="InterPro" id="IPR001128">
    <property type="entry name" value="Cyt_P450"/>
</dbReference>
<keyword evidence="8" id="KW-0349">Heme</keyword>
<dbReference type="PRINTS" id="PR00385">
    <property type="entry name" value="P450"/>
</dbReference>
<dbReference type="GO" id="GO:0020037">
    <property type="term" value="F:heme binding"/>
    <property type="evidence" value="ECO:0007669"/>
    <property type="project" value="InterPro"/>
</dbReference>
<dbReference type="SUPFAM" id="SSF48264">
    <property type="entry name" value="Cytochrome P450"/>
    <property type="match status" value="1"/>
</dbReference>
<dbReference type="GO" id="GO:0004497">
    <property type="term" value="F:monooxygenase activity"/>
    <property type="evidence" value="ECO:0007669"/>
    <property type="project" value="UniProtKB-KW"/>
</dbReference>
<organism evidence="9 10">
    <name type="scientific">Agrocybe chaxingu</name>
    <dbReference type="NCBI Taxonomy" id="84603"/>
    <lineage>
        <taxon>Eukaryota</taxon>
        <taxon>Fungi</taxon>
        <taxon>Dikarya</taxon>
        <taxon>Basidiomycota</taxon>
        <taxon>Agaricomycotina</taxon>
        <taxon>Agaricomycetes</taxon>
        <taxon>Agaricomycetidae</taxon>
        <taxon>Agaricales</taxon>
        <taxon>Agaricineae</taxon>
        <taxon>Strophariaceae</taxon>
        <taxon>Agrocybe</taxon>
    </lineage>
</organism>
<keyword evidence="5" id="KW-0560">Oxidoreductase</keyword>
<feature type="binding site" description="axial binding residue" evidence="8">
    <location>
        <position position="381"/>
    </location>
    <ligand>
        <name>heme</name>
        <dbReference type="ChEBI" id="CHEBI:30413"/>
    </ligand>
    <ligandPart>
        <name>Fe</name>
        <dbReference type="ChEBI" id="CHEBI:18248"/>
    </ligandPart>
</feature>
<evidence type="ECO:0000313" key="10">
    <source>
        <dbReference type="Proteomes" id="UP001148786"/>
    </source>
</evidence>
<comment type="caution">
    <text evidence="9">The sequence shown here is derived from an EMBL/GenBank/DDBJ whole genome shotgun (WGS) entry which is preliminary data.</text>
</comment>
<evidence type="ECO:0000256" key="3">
    <source>
        <dbReference type="ARBA" id="ARBA00010617"/>
    </source>
</evidence>
<name>A0A9W8K1W0_9AGAR</name>
<dbReference type="PANTHER" id="PTHR24305">
    <property type="entry name" value="CYTOCHROME P450"/>
    <property type="match status" value="1"/>
</dbReference>
<dbReference type="Gene3D" id="1.10.630.10">
    <property type="entry name" value="Cytochrome P450"/>
    <property type="match status" value="1"/>
</dbReference>
<comment type="cofactor">
    <cofactor evidence="1 8">
        <name>heme</name>
        <dbReference type="ChEBI" id="CHEBI:30413"/>
    </cofactor>
</comment>
<evidence type="ECO:0000256" key="6">
    <source>
        <dbReference type="ARBA" id="ARBA00023004"/>
    </source>
</evidence>
<dbReference type="OrthoDB" id="6692864at2759"/>
<sequence>MHDAYGPIVRIGPNEISVTEVDMLPNILGTSGMPKGPMWEGRSSVPSKKRKLNDHLTSTRDLRRHAQLRRPWNAAFKPAAVANYAEFLVARSEQFVTKLKEVLRSPDTQRVDIALWVNYLAFDVVGDLAFGGVYSFLADGDRDDILKTIRRGIFPPSVSQHVPWLQEIMRQLPFLGKDTRRFGEFGLEQGKKRAALSDALKRKDLFHYLIEDDPNAMANPIPVITSNALLAIVAGSDTSTSALCNIVYYLLKNPEYLIRLRNEIDDAYPSPVLNEAIDVNSLGALPFLNGVINEALRLQPPIASSLQRAPAFGSGGKLLAPGSSLEVPLFKSRPMYIFHRDPRYFSPRPDEFWPDRWISKDPSVVLNRAAFIPFSVGPANCPGKPLAIMELRYITCLVVRTFDMSFADGYDPAHWEEGLFDHFVMLKGELPLKLRARAG</sequence>
<dbReference type="InterPro" id="IPR050121">
    <property type="entry name" value="Cytochrome_P450_monoxygenase"/>
</dbReference>
<dbReference type="InterPro" id="IPR036396">
    <property type="entry name" value="Cyt_P450_sf"/>
</dbReference>
<evidence type="ECO:0008006" key="11">
    <source>
        <dbReference type="Google" id="ProtNLM"/>
    </source>
</evidence>
<dbReference type="Proteomes" id="UP001148786">
    <property type="component" value="Unassembled WGS sequence"/>
</dbReference>
<reference evidence="9" key="1">
    <citation type="submission" date="2022-07" db="EMBL/GenBank/DDBJ databases">
        <title>Genome Sequence of Agrocybe chaxingu.</title>
        <authorList>
            <person name="Buettner E."/>
        </authorList>
    </citation>
    <scope>NUCLEOTIDE SEQUENCE</scope>
    <source>
        <strain evidence="9">MP-N11</strain>
    </source>
</reference>
<comment type="pathway">
    <text evidence="2">Secondary metabolite biosynthesis.</text>
</comment>
<evidence type="ECO:0000313" key="9">
    <source>
        <dbReference type="EMBL" id="KAJ3508424.1"/>
    </source>
</evidence>
<dbReference type="InterPro" id="IPR002401">
    <property type="entry name" value="Cyt_P450_E_grp-I"/>
</dbReference>
<dbReference type="AlphaFoldDB" id="A0A9W8K1W0"/>
<evidence type="ECO:0000256" key="4">
    <source>
        <dbReference type="ARBA" id="ARBA00022723"/>
    </source>
</evidence>
<accession>A0A9W8K1W0</accession>
<dbReference type="GO" id="GO:0005506">
    <property type="term" value="F:iron ion binding"/>
    <property type="evidence" value="ECO:0007669"/>
    <property type="project" value="InterPro"/>
</dbReference>
<evidence type="ECO:0000256" key="7">
    <source>
        <dbReference type="ARBA" id="ARBA00023033"/>
    </source>
</evidence>
<comment type="similarity">
    <text evidence="3">Belongs to the cytochrome P450 family.</text>
</comment>
<dbReference type="GO" id="GO:0016705">
    <property type="term" value="F:oxidoreductase activity, acting on paired donors, with incorporation or reduction of molecular oxygen"/>
    <property type="evidence" value="ECO:0007669"/>
    <property type="project" value="InterPro"/>
</dbReference>
<protein>
    <recommendedName>
        <fullName evidence="11">Cytochrome P450</fullName>
    </recommendedName>
</protein>
<evidence type="ECO:0000256" key="2">
    <source>
        <dbReference type="ARBA" id="ARBA00005179"/>
    </source>
</evidence>
<keyword evidence="10" id="KW-1185">Reference proteome</keyword>
<dbReference type="PANTHER" id="PTHR24305:SF187">
    <property type="entry name" value="P450, PUTATIVE (EUROFUNG)-RELATED"/>
    <property type="match status" value="1"/>
</dbReference>
<dbReference type="CDD" id="cd11061">
    <property type="entry name" value="CYP67-like"/>
    <property type="match status" value="1"/>
</dbReference>
<dbReference type="EMBL" id="JANKHO010000563">
    <property type="protein sequence ID" value="KAJ3508424.1"/>
    <property type="molecule type" value="Genomic_DNA"/>
</dbReference>